<protein>
    <recommendedName>
        <fullName evidence="5 7">Putative hydroxypyruvate isomerase</fullName>
        <ecNumber evidence="4 7">5.3.1.22</ecNumber>
    </recommendedName>
</protein>
<dbReference type="SUPFAM" id="SSF51658">
    <property type="entry name" value="Xylose isomerase-like"/>
    <property type="match status" value="1"/>
</dbReference>
<dbReference type="InterPro" id="IPR013022">
    <property type="entry name" value="Xyl_isomerase-like_TIM-brl"/>
</dbReference>
<dbReference type="CTD" id="2695"/>
<evidence type="ECO:0000259" key="9">
    <source>
        <dbReference type="Pfam" id="PF01261"/>
    </source>
</evidence>
<evidence type="ECO:0000256" key="6">
    <source>
        <dbReference type="ARBA" id="ARBA00023235"/>
    </source>
</evidence>
<dbReference type="Gene3D" id="3.20.20.150">
    <property type="entry name" value="Divalent-metal-dependent TIM barrel enzymes"/>
    <property type="match status" value="1"/>
</dbReference>
<dbReference type="InterPro" id="IPR050417">
    <property type="entry name" value="Sugar_Epim/Isomerase"/>
</dbReference>
<proteinExistence type="inferred from homology"/>
<evidence type="ECO:0000256" key="1">
    <source>
        <dbReference type="ARBA" id="ARBA00000476"/>
    </source>
</evidence>
<dbReference type="EnsemblMetazoa" id="XM_022791959">
    <property type="protein sequence ID" value="XP_022647694"/>
    <property type="gene ID" value="LOC111244656"/>
</dbReference>
<dbReference type="Pfam" id="PF01261">
    <property type="entry name" value="AP_endonuc_2"/>
    <property type="match status" value="1"/>
</dbReference>
<keyword evidence="11" id="KW-1185">Reference proteome</keyword>
<dbReference type="EC" id="5.3.1.22" evidence="4 7"/>
<evidence type="ECO:0000313" key="11">
    <source>
        <dbReference type="Proteomes" id="UP000594260"/>
    </source>
</evidence>
<dbReference type="PANTHER" id="PTHR43489">
    <property type="entry name" value="ISOMERASE"/>
    <property type="match status" value="1"/>
</dbReference>
<evidence type="ECO:0000256" key="7">
    <source>
        <dbReference type="PIRNR" id="PIRNR006241"/>
    </source>
</evidence>
<dbReference type="OMA" id="CEYRPRA"/>
<keyword evidence="6 7" id="KW-0413">Isomerase</keyword>
<dbReference type="GO" id="GO:0008903">
    <property type="term" value="F:hydroxypyruvate isomerase activity"/>
    <property type="evidence" value="ECO:0007669"/>
    <property type="project" value="UniProtKB-EC"/>
</dbReference>
<dbReference type="OrthoDB" id="4214675at2759"/>
<dbReference type="GO" id="GO:0046487">
    <property type="term" value="P:glyoxylate metabolic process"/>
    <property type="evidence" value="ECO:0007669"/>
    <property type="project" value="TreeGrafter"/>
</dbReference>
<dbReference type="FunCoup" id="A0A7M7JH62">
    <property type="interactions" value="28"/>
</dbReference>
<dbReference type="RefSeq" id="XP_022647694.1">
    <property type="nucleotide sequence ID" value="XM_022791959.1"/>
</dbReference>
<feature type="active site" description="Proton donor/acceptor" evidence="8">
    <location>
        <position position="163"/>
    </location>
</feature>
<sequence>MESYASTFSDNESLFRGTRMGLKFAPNISLMFKELTNLPDRYEEAGRRGFRAVECQFPYDSNIEDLVRAKYSAGVEQVLINSFQGKGHGDAGFACQPNRQEDFKKSIELTIRYAKALNCKKVHIMAGVSQQGVTASEMESMYIYNLCYAAEKLQGAGIMGLIEPLCAQVRDDYFLKSYDKALEYVKKVNSRHLRIMLDVFHLQMLHGNLSTKISQLARFVGHVQISQAPKRTEPSAPGEIDYRYVLELLNELGYRDYIGLEYCPSGKTVDSMRFLKDWGYMPELNLE</sequence>
<comment type="similarity">
    <text evidence="3 7">Belongs to the hyi family.</text>
</comment>
<dbReference type="InterPro" id="IPR026040">
    <property type="entry name" value="HyI-like"/>
</dbReference>
<evidence type="ECO:0000256" key="2">
    <source>
        <dbReference type="ARBA" id="ARBA00002968"/>
    </source>
</evidence>
<evidence type="ECO:0000256" key="8">
    <source>
        <dbReference type="PIRSR" id="PIRSR006241-50"/>
    </source>
</evidence>
<evidence type="ECO:0000256" key="4">
    <source>
        <dbReference type="ARBA" id="ARBA00012570"/>
    </source>
</evidence>
<evidence type="ECO:0000256" key="3">
    <source>
        <dbReference type="ARBA" id="ARBA00005962"/>
    </source>
</evidence>
<dbReference type="InterPro" id="IPR036237">
    <property type="entry name" value="Xyl_isomerase-like_sf"/>
</dbReference>
<dbReference type="GeneID" id="111244656"/>
<dbReference type="PANTHER" id="PTHR43489:SF6">
    <property type="entry name" value="HYDROXYPYRUVATE ISOMERASE-RELATED"/>
    <property type="match status" value="1"/>
</dbReference>
<comment type="catalytic activity">
    <reaction evidence="1 7">
        <text>3-hydroxypyruvate = 2-hydroxy-3-oxopropanoate</text>
        <dbReference type="Rhea" id="RHEA:11952"/>
        <dbReference type="ChEBI" id="CHEBI:17180"/>
        <dbReference type="ChEBI" id="CHEBI:57978"/>
        <dbReference type="EC" id="5.3.1.22"/>
    </reaction>
</comment>
<organism evidence="10 11">
    <name type="scientific">Varroa destructor</name>
    <name type="common">Honeybee mite</name>
    <dbReference type="NCBI Taxonomy" id="109461"/>
    <lineage>
        <taxon>Eukaryota</taxon>
        <taxon>Metazoa</taxon>
        <taxon>Ecdysozoa</taxon>
        <taxon>Arthropoda</taxon>
        <taxon>Chelicerata</taxon>
        <taxon>Arachnida</taxon>
        <taxon>Acari</taxon>
        <taxon>Parasitiformes</taxon>
        <taxon>Mesostigmata</taxon>
        <taxon>Gamasina</taxon>
        <taxon>Dermanyssoidea</taxon>
        <taxon>Varroidae</taxon>
        <taxon>Varroa</taxon>
    </lineage>
</organism>
<reference evidence="10" key="1">
    <citation type="submission" date="2021-01" db="UniProtKB">
        <authorList>
            <consortium name="EnsemblMetazoa"/>
        </authorList>
    </citation>
    <scope>IDENTIFICATION</scope>
</reference>
<name>A0A7M7JH62_VARDE</name>
<dbReference type="KEGG" id="vde:111244656"/>
<dbReference type="Proteomes" id="UP000594260">
    <property type="component" value="Unplaced"/>
</dbReference>
<dbReference type="InParanoid" id="A0A7M7JH62"/>
<evidence type="ECO:0000313" key="10">
    <source>
        <dbReference type="EnsemblMetazoa" id="XP_022647694"/>
    </source>
</evidence>
<dbReference type="PIRSF" id="PIRSF006241">
    <property type="entry name" value="HyI"/>
    <property type="match status" value="1"/>
</dbReference>
<dbReference type="AlphaFoldDB" id="A0A7M7JH62"/>
<comment type="function">
    <text evidence="2 7">Catalyzes the reversible isomerization between hydroxypyruvate and 2-hydroxy-3-oxopropanoate (also termed tartronate semialdehyde).</text>
</comment>
<feature type="active site" description="Proton donor/acceptor" evidence="8">
    <location>
        <position position="261"/>
    </location>
</feature>
<evidence type="ECO:0000256" key="5">
    <source>
        <dbReference type="ARBA" id="ARBA00017985"/>
    </source>
</evidence>
<dbReference type="FunFam" id="3.20.20.150:FF:000007">
    <property type="entry name" value="Hydroxypyruvate isomerase"/>
    <property type="match status" value="1"/>
</dbReference>
<accession>A0A7M7JH62</accession>
<feature type="domain" description="Xylose isomerase-like TIM barrel" evidence="9">
    <location>
        <begin position="45"/>
        <end position="277"/>
    </location>
</feature>